<evidence type="ECO:0000313" key="5">
    <source>
        <dbReference type="EMBL" id="TBW34994.1"/>
    </source>
</evidence>
<dbReference type="EMBL" id="SJFN01000029">
    <property type="protein sequence ID" value="TBW34994.1"/>
    <property type="molecule type" value="Genomic_DNA"/>
</dbReference>
<dbReference type="PANTHER" id="PTHR13887">
    <property type="entry name" value="GLUTATHIONE S-TRANSFERASE KAPPA"/>
    <property type="match status" value="1"/>
</dbReference>
<comment type="function">
    <text evidence="1">May be required for disulfide bond formation in some proteins.</text>
</comment>
<evidence type="ECO:0000313" key="6">
    <source>
        <dbReference type="Proteomes" id="UP000292781"/>
    </source>
</evidence>
<protein>
    <submittedName>
        <fullName evidence="5">DsbA family protein</fullName>
    </submittedName>
</protein>
<proteinExistence type="inferred from homology"/>
<evidence type="ECO:0000256" key="3">
    <source>
        <dbReference type="SAM" id="SignalP"/>
    </source>
</evidence>
<dbReference type="RefSeq" id="WP_131310853.1">
    <property type="nucleotide sequence ID" value="NZ_SJFN01000029.1"/>
</dbReference>
<dbReference type="PROSITE" id="PS51352">
    <property type="entry name" value="THIOREDOXIN_2"/>
    <property type="match status" value="1"/>
</dbReference>
<keyword evidence="3" id="KW-0732">Signal</keyword>
<reference evidence="5 6" key="1">
    <citation type="submission" date="2019-02" db="EMBL/GenBank/DDBJ databases">
        <title>Siculibacillus lacustris gen. nov., sp. nov., a new rosette-forming bacterium isolated from a freshwater crater lake (Lake St. Ana, Romania).</title>
        <authorList>
            <person name="Felfoldi T."/>
            <person name="Marton Z."/>
            <person name="Szabo A."/>
            <person name="Mentes A."/>
            <person name="Boka K."/>
            <person name="Marialigeti K."/>
            <person name="Mathe I."/>
            <person name="Koncz M."/>
            <person name="Schumann P."/>
            <person name="Toth E."/>
        </authorList>
    </citation>
    <scope>NUCLEOTIDE SEQUENCE [LARGE SCALE GENOMIC DNA]</scope>
    <source>
        <strain evidence="5 6">SA-279</strain>
    </source>
</reference>
<dbReference type="Pfam" id="PF13462">
    <property type="entry name" value="Thioredoxin_4"/>
    <property type="match status" value="1"/>
</dbReference>
<accession>A0A4V2KSY9</accession>
<dbReference type="AlphaFoldDB" id="A0A4V2KSY9"/>
<comment type="caution">
    <text evidence="5">The sequence shown here is derived from an EMBL/GenBank/DDBJ whole genome shotgun (WGS) entry which is preliminary data.</text>
</comment>
<dbReference type="InterPro" id="IPR013766">
    <property type="entry name" value="Thioredoxin_domain"/>
</dbReference>
<dbReference type="PROSITE" id="PS51318">
    <property type="entry name" value="TAT"/>
    <property type="match status" value="1"/>
</dbReference>
<evidence type="ECO:0000259" key="4">
    <source>
        <dbReference type="PROSITE" id="PS51352"/>
    </source>
</evidence>
<name>A0A4V2KSY9_9HYPH</name>
<gene>
    <name evidence="5" type="ORF">EYW49_16905</name>
</gene>
<comment type="similarity">
    <text evidence="2">Belongs to the thioredoxin family. DsbA subfamily.</text>
</comment>
<evidence type="ECO:0000256" key="2">
    <source>
        <dbReference type="ARBA" id="ARBA00005791"/>
    </source>
</evidence>
<dbReference type="InterPro" id="IPR036249">
    <property type="entry name" value="Thioredoxin-like_sf"/>
</dbReference>
<dbReference type="PANTHER" id="PTHR13887:SF56">
    <property type="entry name" value="THIOREDOXIN-LIKE REDUCTASE RV2466C"/>
    <property type="match status" value="1"/>
</dbReference>
<evidence type="ECO:0000256" key="1">
    <source>
        <dbReference type="ARBA" id="ARBA00003565"/>
    </source>
</evidence>
<feature type="signal peptide" evidence="3">
    <location>
        <begin position="1"/>
        <end position="26"/>
    </location>
</feature>
<organism evidence="5 6">
    <name type="scientific">Siculibacillus lacustris</name>
    <dbReference type="NCBI Taxonomy" id="1549641"/>
    <lineage>
        <taxon>Bacteria</taxon>
        <taxon>Pseudomonadati</taxon>
        <taxon>Pseudomonadota</taxon>
        <taxon>Alphaproteobacteria</taxon>
        <taxon>Hyphomicrobiales</taxon>
        <taxon>Ancalomicrobiaceae</taxon>
        <taxon>Siculibacillus</taxon>
    </lineage>
</organism>
<feature type="chain" id="PRO_5020921046" evidence="3">
    <location>
        <begin position="27"/>
        <end position="210"/>
    </location>
</feature>
<feature type="domain" description="Thioredoxin" evidence="4">
    <location>
        <begin position="11"/>
        <end position="210"/>
    </location>
</feature>
<dbReference type="Proteomes" id="UP000292781">
    <property type="component" value="Unassembled WGS sequence"/>
</dbReference>
<dbReference type="InterPro" id="IPR006311">
    <property type="entry name" value="TAT_signal"/>
</dbReference>
<dbReference type="SUPFAM" id="SSF52833">
    <property type="entry name" value="Thioredoxin-like"/>
    <property type="match status" value="1"/>
</dbReference>
<dbReference type="InterPro" id="IPR012336">
    <property type="entry name" value="Thioredoxin-like_fold"/>
</dbReference>
<sequence>MSRRHFLGTSAAVLGAATLAASPAAAQGAYDTAELLKAGPLPEMVLGSADAPVTVVEYASMTCGHCAHFAETVFPTLKSKYIDTGKVRFVFREFPLDPIAAAVSMLVRCSPPDKFFDVLDVYFAKQREWIDPKAPVDALSRFSKQFGFTDSTFRACLGDQKTLDGLNQTRTRGADVFGIDGTPTFFVNGRKIVGISTVEELDKALAPVLK</sequence>
<dbReference type="Gene3D" id="3.40.30.10">
    <property type="entry name" value="Glutaredoxin"/>
    <property type="match status" value="1"/>
</dbReference>
<dbReference type="OrthoDB" id="8478320at2"/>
<keyword evidence="6" id="KW-1185">Reference proteome</keyword>